<dbReference type="PROSITE" id="PS50043">
    <property type="entry name" value="HTH_LUXR_2"/>
    <property type="match status" value="1"/>
</dbReference>
<dbReference type="OrthoDB" id="9808843at2"/>
<dbReference type="CDD" id="cd17535">
    <property type="entry name" value="REC_NarL-like"/>
    <property type="match status" value="1"/>
</dbReference>
<evidence type="ECO:0000256" key="1">
    <source>
        <dbReference type="ARBA" id="ARBA00022553"/>
    </source>
</evidence>
<keyword evidence="9" id="KW-1185">Reference proteome</keyword>
<dbReference type="CDD" id="cd06170">
    <property type="entry name" value="LuxR_C_like"/>
    <property type="match status" value="1"/>
</dbReference>
<gene>
    <name evidence="8" type="ORF">SAMN04489810_1762</name>
</gene>
<dbReference type="GO" id="GO:0003677">
    <property type="term" value="F:DNA binding"/>
    <property type="evidence" value="ECO:0007669"/>
    <property type="project" value="UniProtKB-KW"/>
</dbReference>
<evidence type="ECO:0000259" key="7">
    <source>
        <dbReference type="PROSITE" id="PS50110"/>
    </source>
</evidence>
<keyword evidence="2" id="KW-0805">Transcription regulation</keyword>
<dbReference type="InterPro" id="IPR058245">
    <property type="entry name" value="NreC/VraR/RcsB-like_REC"/>
</dbReference>
<dbReference type="PROSITE" id="PS50110">
    <property type="entry name" value="RESPONSE_REGULATORY"/>
    <property type="match status" value="1"/>
</dbReference>
<dbReference type="GO" id="GO:0000160">
    <property type="term" value="P:phosphorelay signal transduction system"/>
    <property type="evidence" value="ECO:0007669"/>
    <property type="project" value="InterPro"/>
</dbReference>
<evidence type="ECO:0000256" key="4">
    <source>
        <dbReference type="ARBA" id="ARBA00023163"/>
    </source>
</evidence>
<sequence>MRVIIGEDEVLLREGLRRLLDDDGFDVVAVAGDAVTLEEAVATRLPDLVITDIRMPPTHTDEGLVAALRIRARHPAIPVVVLSQHVQRRYATDLLDSNGGGFGYLLKQRISDVTTFTADLRRVAAGGTALDPEVVSVLLARASRASGAVGSLTPRQREVLALMAEGRSNARIASTLFLSEKAVVQHTSNIYDALGLPVDADDHRRVLAVIRFLASAADDLH</sequence>
<keyword evidence="1 5" id="KW-0597">Phosphoprotein</keyword>
<dbReference type="EMBL" id="LT629692">
    <property type="protein sequence ID" value="SDG96068.1"/>
    <property type="molecule type" value="Genomic_DNA"/>
</dbReference>
<proteinExistence type="predicted"/>
<evidence type="ECO:0000313" key="9">
    <source>
        <dbReference type="Proteomes" id="UP000199009"/>
    </source>
</evidence>
<dbReference type="Gene3D" id="3.40.50.2300">
    <property type="match status" value="1"/>
</dbReference>
<dbReference type="PANTHER" id="PTHR43214">
    <property type="entry name" value="TWO-COMPONENT RESPONSE REGULATOR"/>
    <property type="match status" value="1"/>
</dbReference>
<dbReference type="Pfam" id="PF00072">
    <property type="entry name" value="Response_reg"/>
    <property type="match status" value="1"/>
</dbReference>
<accession>A0A1G7YHN1</accession>
<evidence type="ECO:0000256" key="2">
    <source>
        <dbReference type="ARBA" id="ARBA00023015"/>
    </source>
</evidence>
<dbReference type="GO" id="GO:0006355">
    <property type="term" value="P:regulation of DNA-templated transcription"/>
    <property type="evidence" value="ECO:0007669"/>
    <property type="project" value="InterPro"/>
</dbReference>
<dbReference type="InterPro" id="IPR000792">
    <property type="entry name" value="Tscrpt_reg_LuxR_C"/>
</dbReference>
<keyword evidence="3 8" id="KW-0238">DNA-binding</keyword>
<dbReference type="SMART" id="SM00448">
    <property type="entry name" value="REC"/>
    <property type="match status" value="1"/>
</dbReference>
<reference evidence="8 9" key="1">
    <citation type="submission" date="2016-10" db="EMBL/GenBank/DDBJ databases">
        <authorList>
            <person name="de Groot N.N."/>
        </authorList>
    </citation>
    <scope>NUCLEOTIDE SEQUENCE [LARGE SCALE GENOMIC DNA]</scope>
    <source>
        <strain evidence="8 9">DSM 23142</strain>
    </source>
</reference>
<evidence type="ECO:0000259" key="6">
    <source>
        <dbReference type="PROSITE" id="PS50043"/>
    </source>
</evidence>
<dbReference type="SUPFAM" id="SSF46894">
    <property type="entry name" value="C-terminal effector domain of the bipartite response regulators"/>
    <property type="match status" value="1"/>
</dbReference>
<dbReference type="InterPro" id="IPR001789">
    <property type="entry name" value="Sig_transdc_resp-reg_receiver"/>
</dbReference>
<protein>
    <submittedName>
        <fullName evidence="8">DNA-binding response regulator, NarL/FixJ family, contains REC and HTH domains</fullName>
    </submittedName>
</protein>
<evidence type="ECO:0000256" key="3">
    <source>
        <dbReference type="ARBA" id="ARBA00023125"/>
    </source>
</evidence>
<dbReference type="PRINTS" id="PR00038">
    <property type="entry name" value="HTHLUXR"/>
</dbReference>
<dbReference type="AlphaFoldDB" id="A0A1G7YHN1"/>
<dbReference type="Pfam" id="PF00196">
    <property type="entry name" value="GerE"/>
    <property type="match status" value="1"/>
</dbReference>
<evidence type="ECO:0000313" key="8">
    <source>
        <dbReference type="EMBL" id="SDG96068.1"/>
    </source>
</evidence>
<organism evidence="8 9">
    <name type="scientific">Microbacterium pygmaeum</name>
    <dbReference type="NCBI Taxonomy" id="370764"/>
    <lineage>
        <taxon>Bacteria</taxon>
        <taxon>Bacillati</taxon>
        <taxon>Actinomycetota</taxon>
        <taxon>Actinomycetes</taxon>
        <taxon>Micrococcales</taxon>
        <taxon>Microbacteriaceae</taxon>
        <taxon>Microbacterium</taxon>
    </lineage>
</organism>
<feature type="domain" description="Response regulatory" evidence="7">
    <location>
        <begin position="2"/>
        <end position="122"/>
    </location>
</feature>
<name>A0A1G7YHN1_9MICO</name>
<evidence type="ECO:0000256" key="5">
    <source>
        <dbReference type="PROSITE-ProRule" id="PRU00169"/>
    </source>
</evidence>
<dbReference type="Proteomes" id="UP000199009">
    <property type="component" value="Chromosome I"/>
</dbReference>
<keyword evidence="4" id="KW-0804">Transcription</keyword>
<dbReference type="STRING" id="370764.SAMN04489810_1762"/>
<dbReference type="SMART" id="SM00421">
    <property type="entry name" value="HTH_LUXR"/>
    <property type="match status" value="1"/>
</dbReference>
<dbReference type="RefSeq" id="WP_091488818.1">
    <property type="nucleotide sequence ID" value="NZ_LT629692.1"/>
</dbReference>
<dbReference type="InterPro" id="IPR016032">
    <property type="entry name" value="Sig_transdc_resp-reg_C-effctor"/>
</dbReference>
<feature type="modified residue" description="4-aspartylphosphate" evidence="5">
    <location>
        <position position="52"/>
    </location>
</feature>
<dbReference type="SUPFAM" id="SSF52172">
    <property type="entry name" value="CheY-like"/>
    <property type="match status" value="1"/>
</dbReference>
<feature type="domain" description="HTH luxR-type" evidence="6">
    <location>
        <begin position="145"/>
        <end position="216"/>
    </location>
</feature>
<dbReference type="InterPro" id="IPR039420">
    <property type="entry name" value="WalR-like"/>
</dbReference>
<dbReference type="InterPro" id="IPR011006">
    <property type="entry name" value="CheY-like_superfamily"/>
</dbReference>
<dbReference type="PANTHER" id="PTHR43214:SF24">
    <property type="entry name" value="TRANSCRIPTIONAL REGULATORY PROTEIN NARL-RELATED"/>
    <property type="match status" value="1"/>
</dbReference>